<dbReference type="OrthoDB" id="3806584at2"/>
<dbReference type="Proteomes" id="UP000283832">
    <property type="component" value="Unassembled WGS sequence"/>
</dbReference>
<evidence type="ECO:0000313" key="2">
    <source>
        <dbReference type="Proteomes" id="UP000283832"/>
    </source>
</evidence>
<gene>
    <name evidence="1" type="ORF">D2L64_08320</name>
</gene>
<accession>A0A418MX61</accession>
<name>A0A418MX61_9ACTN</name>
<dbReference type="AlphaFoldDB" id="A0A418MX61"/>
<sequence>MSDDGPTWKLIDEMIGRGGLSENGAAAARWAVGRFRVHLGEKWPTRQYERQGWFPRALLLVGTYRYALPQVLSWAMWLDAAANESTFASVRTNMKRGMDTSTWRHTWLQLEISRAASSTGASFSFEPPIPGSVKSGDLLIDPEGGSPWMVETVTVPRADIDMAWENYEDHFLAAIRGIEGKRNVTCVVVLDDHSTEADTQEWLLAIDLIASIAAESRQVQVIQWDIGVVTVYPDPPPPGPSFTGAVQYRDGWRRLGRTLAKKAEQITGPLPAWVRVDCLDGLFQFTEWTKMAPTERLDAIAAVIRASVVWPANARGVVLSSGVGVNFDGNDAGTQAITVRSESGVFLRRLANPYLVRETFIVPLGDAASEHVDWWVAAYGDEPAWLDADLAAAGFSKTADLLA</sequence>
<evidence type="ECO:0000313" key="1">
    <source>
        <dbReference type="EMBL" id="RIV39334.1"/>
    </source>
</evidence>
<comment type="caution">
    <text evidence="1">The sequence shown here is derived from an EMBL/GenBank/DDBJ whole genome shotgun (WGS) entry which is preliminary data.</text>
</comment>
<reference evidence="1 2" key="1">
    <citation type="submission" date="2018-08" db="EMBL/GenBank/DDBJ databases">
        <title>Jishengella sp. nov., isolated from a root of Azadirachta indica A. Juss. var. siamensis Valenton.</title>
        <authorList>
            <person name="Kuncharoen N."/>
            <person name="Tanasupawat S."/>
            <person name="Kudo T."/>
            <person name="Ohkuma M."/>
        </authorList>
    </citation>
    <scope>NUCLEOTIDE SEQUENCE [LARGE SCALE GENOMIC DNA]</scope>
    <source>
        <strain evidence="1 2">AZ1-13</strain>
    </source>
</reference>
<dbReference type="RefSeq" id="WP_119574146.1">
    <property type="nucleotide sequence ID" value="NZ_QXEC01000006.1"/>
</dbReference>
<proteinExistence type="predicted"/>
<organism evidence="1 2">
    <name type="scientific">Micromonospora radicis</name>
    <dbReference type="NCBI Taxonomy" id="1894971"/>
    <lineage>
        <taxon>Bacteria</taxon>
        <taxon>Bacillati</taxon>
        <taxon>Actinomycetota</taxon>
        <taxon>Actinomycetes</taxon>
        <taxon>Micromonosporales</taxon>
        <taxon>Micromonosporaceae</taxon>
        <taxon>Micromonospora</taxon>
    </lineage>
</organism>
<keyword evidence="2" id="KW-1185">Reference proteome</keyword>
<protein>
    <submittedName>
        <fullName evidence="1">Uncharacterized protein</fullName>
    </submittedName>
</protein>
<dbReference type="EMBL" id="QXEC01000006">
    <property type="protein sequence ID" value="RIV39334.1"/>
    <property type="molecule type" value="Genomic_DNA"/>
</dbReference>